<dbReference type="EMBL" id="BAAATJ010000001">
    <property type="protein sequence ID" value="GAA2384192.1"/>
    <property type="molecule type" value="Genomic_DNA"/>
</dbReference>
<feature type="signal peptide" evidence="3">
    <location>
        <begin position="1"/>
        <end position="29"/>
    </location>
</feature>
<evidence type="ECO:0000313" key="5">
    <source>
        <dbReference type="Proteomes" id="UP001500058"/>
    </source>
</evidence>
<keyword evidence="2" id="KW-1133">Transmembrane helix</keyword>
<feature type="region of interest" description="Disordered" evidence="1">
    <location>
        <begin position="188"/>
        <end position="231"/>
    </location>
</feature>
<evidence type="ECO:0000256" key="2">
    <source>
        <dbReference type="SAM" id="Phobius"/>
    </source>
</evidence>
<proteinExistence type="predicted"/>
<name>A0ABN3HNM9_9ACTN</name>
<organism evidence="4 5">
    <name type="scientific">Streptomyces glaucosporus</name>
    <dbReference type="NCBI Taxonomy" id="284044"/>
    <lineage>
        <taxon>Bacteria</taxon>
        <taxon>Bacillati</taxon>
        <taxon>Actinomycetota</taxon>
        <taxon>Actinomycetes</taxon>
        <taxon>Kitasatosporales</taxon>
        <taxon>Streptomycetaceae</taxon>
        <taxon>Streptomyces</taxon>
    </lineage>
</organism>
<comment type="caution">
    <text evidence="4">The sequence shown here is derived from an EMBL/GenBank/DDBJ whole genome shotgun (WGS) entry which is preliminary data.</text>
</comment>
<feature type="region of interest" description="Disordered" evidence="1">
    <location>
        <begin position="47"/>
        <end position="68"/>
    </location>
</feature>
<feature type="transmembrane region" description="Helical" evidence="2">
    <location>
        <begin position="403"/>
        <end position="424"/>
    </location>
</feature>
<protein>
    <submittedName>
        <fullName evidence="4">Uncharacterized protein</fullName>
    </submittedName>
</protein>
<keyword evidence="3" id="KW-0732">Signal</keyword>
<feature type="compositionally biased region" description="Basic and acidic residues" evidence="1">
    <location>
        <begin position="47"/>
        <end position="57"/>
    </location>
</feature>
<keyword evidence="2" id="KW-0472">Membrane</keyword>
<feature type="chain" id="PRO_5046259778" evidence="3">
    <location>
        <begin position="30"/>
        <end position="432"/>
    </location>
</feature>
<keyword evidence="2" id="KW-0812">Transmembrane</keyword>
<dbReference type="Proteomes" id="UP001500058">
    <property type="component" value="Unassembled WGS sequence"/>
</dbReference>
<gene>
    <name evidence="4" type="ORF">GCM10010420_03000</name>
</gene>
<evidence type="ECO:0000313" key="4">
    <source>
        <dbReference type="EMBL" id="GAA2384192.1"/>
    </source>
</evidence>
<evidence type="ECO:0000256" key="1">
    <source>
        <dbReference type="SAM" id="MobiDB-lite"/>
    </source>
</evidence>
<accession>A0ABN3HNM9</accession>
<sequence length="432" mass="45698">MVKGRRMRSGLAVTAALCAVAALPGTATAAEGTAGPADLPAYRTAEDARPVEGRESSAEGPSIEPGVYTDDIAPGRRKYYGVRLDAKSNAWISAVALPEPGSAVAYGDGIKVGLKAPDGTTCGESDVVFGDENAARPLADYAWRLIKPDGYCQEEKVYHFYVERESDAGSDRSAWPVEIRFMLEPGLKSVTSTTPPEPQATLTPPDPPAGEARPIEGGTGFNDAAGMGEGNWKDRLRPGETRFYQVPVDWGQQFFVDLEFGTTKARDDKFVSGAFRVDVYNPARGHVDSESGSYRASESAEISLASQRVAFLNRYAPGAELSGMRFAGWYYIAVHAHEDLAESVTGSVPVVLRTSVEGVPKGAPDYDGNAAEAGFGVTDGDREAAARGLSEAEARAGATLRTVGWAGVGTGTALLLGLGLWTVLARRGAARR</sequence>
<evidence type="ECO:0000256" key="3">
    <source>
        <dbReference type="SAM" id="SignalP"/>
    </source>
</evidence>
<keyword evidence="5" id="KW-1185">Reference proteome</keyword>
<reference evidence="4 5" key="1">
    <citation type="journal article" date="2019" name="Int. J. Syst. Evol. Microbiol.">
        <title>The Global Catalogue of Microorganisms (GCM) 10K type strain sequencing project: providing services to taxonomists for standard genome sequencing and annotation.</title>
        <authorList>
            <consortium name="The Broad Institute Genomics Platform"/>
            <consortium name="The Broad Institute Genome Sequencing Center for Infectious Disease"/>
            <person name="Wu L."/>
            <person name="Ma J."/>
        </authorList>
    </citation>
    <scope>NUCLEOTIDE SEQUENCE [LARGE SCALE GENOMIC DNA]</scope>
    <source>
        <strain evidence="4 5">JCM 6921</strain>
    </source>
</reference>